<dbReference type="EMBL" id="PFBZ01000026">
    <property type="protein sequence ID" value="PIT86894.1"/>
    <property type="molecule type" value="Genomic_DNA"/>
</dbReference>
<dbReference type="GO" id="GO:0003677">
    <property type="term" value="F:DNA binding"/>
    <property type="evidence" value="ECO:0007669"/>
    <property type="project" value="UniProtKB-UniRule"/>
</dbReference>
<dbReference type="SUPFAM" id="SSF46689">
    <property type="entry name" value="Homeodomain-like"/>
    <property type="match status" value="1"/>
</dbReference>
<dbReference type="PRINTS" id="PR00455">
    <property type="entry name" value="HTHTETR"/>
</dbReference>
<dbReference type="Gene3D" id="1.10.357.10">
    <property type="entry name" value="Tetracycline Repressor, domain 2"/>
    <property type="match status" value="1"/>
</dbReference>
<protein>
    <recommendedName>
        <fullName evidence="3">HTH tetR-type domain-containing protein</fullName>
    </recommendedName>
</protein>
<evidence type="ECO:0000256" key="2">
    <source>
        <dbReference type="PROSITE-ProRule" id="PRU00335"/>
    </source>
</evidence>
<keyword evidence="1 2" id="KW-0238">DNA-binding</keyword>
<sequence>MTTSRNNKKNMIIHVATRLFNQHNYDAVSMNQIATEVGITKAALYYHFQNKHELFFHSIDTSTDIFISEIQSVVTTESLTLHERIKKLVLVHIHFILNHHGFMNYLHQKSQHDETILTLIQQKRKQIADIMEPLCKQIITTKKMTGTISPTEITNAIMGLTKGMLCEQPLNTPTNNPEHIATKITTILLS</sequence>
<dbReference type="Pfam" id="PF00440">
    <property type="entry name" value="TetR_N"/>
    <property type="match status" value="1"/>
</dbReference>
<evidence type="ECO:0000259" key="3">
    <source>
        <dbReference type="PROSITE" id="PS50977"/>
    </source>
</evidence>
<dbReference type="InterPro" id="IPR009057">
    <property type="entry name" value="Homeodomain-like_sf"/>
</dbReference>
<dbReference type="PANTHER" id="PTHR43479">
    <property type="entry name" value="ACREF/ENVCD OPERON REPRESSOR-RELATED"/>
    <property type="match status" value="1"/>
</dbReference>
<evidence type="ECO:0000313" key="5">
    <source>
        <dbReference type="Proteomes" id="UP000229362"/>
    </source>
</evidence>
<dbReference type="InterPro" id="IPR036271">
    <property type="entry name" value="Tet_transcr_reg_TetR-rel_C_sf"/>
</dbReference>
<reference evidence="5" key="1">
    <citation type="submission" date="2017-09" db="EMBL/GenBank/DDBJ databases">
        <title>Depth-based differentiation of microbial function through sediment-hosted aquifers and enrichment of novel symbionts in the deep terrestrial subsurface.</title>
        <authorList>
            <person name="Probst A.J."/>
            <person name="Ladd B."/>
            <person name="Jarett J.K."/>
            <person name="Geller-Mcgrath D.E."/>
            <person name="Sieber C.M.K."/>
            <person name="Emerson J.B."/>
            <person name="Anantharaman K."/>
            <person name="Thomas B.C."/>
            <person name="Malmstrom R."/>
            <person name="Stieglmeier M."/>
            <person name="Klingl A."/>
            <person name="Woyke T."/>
            <person name="Ryan C.M."/>
            <person name="Banfield J.F."/>
        </authorList>
    </citation>
    <scope>NUCLEOTIDE SEQUENCE [LARGE SCALE GENOMIC DNA]</scope>
</reference>
<gene>
    <name evidence="4" type="ORF">COU33_00650</name>
</gene>
<accession>A0A2M6W268</accession>
<organism evidence="4 5">
    <name type="scientific">Candidatus Magasanikbacteria bacterium CG10_big_fil_rev_8_21_14_0_10_43_6</name>
    <dbReference type="NCBI Taxonomy" id="1974650"/>
    <lineage>
        <taxon>Bacteria</taxon>
        <taxon>Candidatus Magasanikiibacteriota</taxon>
    </lineage>
</organism>
<dbReference type="PROSITE" id="PS50977">
    <property type="entry name" value="HTH_TETR_2"/>
    <property type="match status" value="1"/>
</dbReference>
<dbReference type="AlphaFoldDB" id="A0A2M6W268"/>
<dbReference type="Proteomes" id="UP000229362">
    <property type="component" value="Unassembled WGS sequence"/>
</dbReference>
<name>A0A2M6W268_9BACT</name>
<feature type="domain" description="HTH tetR-type" evidence="3">
    <location>
        <begin position="6"/>
        <end position="66"/>
    </location>
</feature>
<evidence type="ECO:0000256" key="1">
    <source>
        <dbReference type="ARBA" id="ARBA00023125"/>
    </source>
</evidence>
<comment type="caution">
    <text evidence="4">The sequence shown here is derived from an EMBL/GenBank/DDBJ whole genome shotgun (WGS) entry which is preliminary data.</text>
</comment>
<dbReference type="SUPFAM" id="SSF48498">
    <property type="entry name" value="Tetracyclin repressor-like, C-terminal domain"/>
    <property type="match status" value="1"/>
</dbReference>
<dbReference type="PANTHER" id="PTHR43479:SF11">
    <property type="entry name" value="ACREF_ENVCD OPERON REPRESSOR-RELATED"/>
    <property type="match status" value="1"/>
</dbReference>
<dbReference type="InterPro" id="IPR050624">
    <property type="entry name" value="HTH-type_Tx_Regulator"/>
</dbReference>
<evidence type="ECO:0000313" key="4">
    <source>
        <dbReference type="EMBL" id="PIT86894.1"/>
    </source>
</evidence>
<feature type="DNA-binding region" description="H-T-H motif" evidence="2">
    <location>
        <begin position="29"/>
        <end position="48"/>
    </location>
</feature>
<proteinExistence type="predicted"/>
<dbReference type="InterPro" id="IPR001647">
    <property type="entry name" value="HTH_TetR"/>
</dbReference>
<dbReference type="Gene3D" id="1.10.10.60">
    <property type="entry name" value="Homeodomain-like"/>
    <property type="match status" value="1"/>
</dbReference>